<accession>A0ABN9BX76</accession>
<dbReference type="Proteomes" id="UP001162483">
    <property type="component" value="Unassembled WGS sequence"/>
</dbReference>
<evidence type="ECO:0000313" key="2">
    <source>
        <dbReference type="Proteomes" id="UP001162483"/>
    </source>
</evidence>
<name>A0ABN9BX76_9NEOB</name>
<sequence length="62" mass="7064">GLSAFLKKFKWYCKNIKVYTVVFSDISSTRAVLQVTHQVLCLHCRGGLTIWKLGHCPRARGQ</sequence>
<gene>
    <name evidence="1" type="ORF">SPARVUS_LOCUS3828823</name>
</gene>
<proteinExistence type="predicted"/>
<feature type="non-terminal residue" evidence="1">
    <location>
        <position position="1"/>
    </location>
</feature>
<protein>
    <submittedName>
        <fullName evidence="1">Uncharacterized protein</fullName>
    </submittedName>
</protein>
<dbReference type="EMBL" id="CATNWA010006429">
    <property type="protein sequence ID" value="CAI9552081.1"/>
    <property type="molecule type" value="Genomic_DNA"/>
</dbReference>
<reference evidence="1" key="1">
    <citation type="submission" date="2023-05" db="EMBL/GenBank/DDBJ databases">
        <authorList>
            <person name="Stuckert A."/>
        </authorList>
    </citation>
    <scope>NUCLEOTIDE SEQUENCE</scope>
</reference>
<organism evidence="1 2">
    <name type="scientific">Staurois parvus</name>
    <dbReference type="NCBI Taxonomy" id="386267"/>
    <lineage>
        <taxon>Eukaryota</taxon>
        <taxon>Metazoa</taxon>
        <taxon>Chordata</taxon>
        <taxon>Craniata</taxon>
        <taxon>Vertebrata</taxon>
        <taxon>Euteleostomi</taxon>
        <taxon>Amphibia</taxon>
        <taxon>Batrachia</taxon>
        <taxon>Anura</taxon>
        <taxon>Neobatrachia</taxon>
        <taxon>Ranoidea</taxon>
        <taxon>Ranidae</taxon>
        <taxon>Staurois</taxon>
    </lineage>
</organism>
<keyword evidence="2" id="KW-1185">Reference proteome</keyword>
<comment type="caution">
    <text evidence="1">The sequence shown here is derived from an EMBL/GenBank/DDBJ whole genome shotgun (WGS) entry which is preliminary data.</text>
</comment>
<evidence type="ECO:0000313" key="1">
    <source>
        <dbReference type="EMBL" id="CAI9552081.1"/>
    </source>
</evidence>